<organism evidence="2 3">
    <name type="scientific">Brachionus plicatilis</name>
    <name type="common">Marine rotifer</name>
    <name type="synonym">Brachionus muelleri</name>
    <dbReference type="NCBI Taxonomy" id="10195"/>
    <lineage>
        <taxon>Eukaryota</taxon>
        <taxon>Metazoa</taxon>
        <taxon>Spiralia</taxon>
        <taxon>Gnathifera</taxon>
        <taxon>Rotifera</taxon>
        <taxon>Eurotatoria</taxon>
        <taxon>Monogononta</taxon>
        <taxon>Pseudotrocha</taxon>
        <taxon>Ploima</taxon>
        <taxon>Brachionidae</taxon>
        <taxon>Brachionus</taxon>
    </lineage>
</organism>
<dbReference type="OrthoDB" id="10654198at2759"/>
<keyword evidence="3" id="KW-1185">Reference proteome</keyword>
<comment type="caution">
    <text evidence="2">The sequence shown here is derived from an EMBL/GenBank/DDBJ whole genome shotgun (WGS) entry which is preliminary data.</text>
</comment>
<sequence length="250" mass="29426">MSIFIHRMDSGLRKMEPSEYSDRVMNLNKLEEKTLENRIKNIEKERAFSLRKYNREINKLSIELEERESELKAKEREKRIKYLNDNLQNKLLKTRSFSKLVGDKTNDSIQTNFELNKLRKNSTDSALLPIEKSIQIPRSKSTGDFRQEIDYMISFTPTILDKMNSELELRPNSSNLEKRPSRGNQRFNIFEDNILPIKKPVTINEGLLKVKFNDHRSFQSNVPREKDRNVSPFFSSSNLSLSQQNILPEI</sequence>
<accession>A0A3M7QX59</accession>
<feature type="coiled-coil region" evidence="1">
    <location>
        <begin position="25"/>
        <end position="77"/>
    </location>
</feature>
<evidence type="ECO:0000256" key="1">
    <source>
        <dbReference type="SAM" id="Coils"/>
    </source>
</evidence>
<dbReference type="AlphaFoldDB" id="A0A3M7QX59"/>
<gene>
    <name evidence="2" type="ORF">BpHYR1_001939</name>
</gene>
<evidence type="ECO:0000313" key="2">
    <source>
        <dbReference type="EMBL" id="RNA15694.1"/>
    </source>
</evidence>
<reference evidence="2 3" key="1">
    <citation type="journal article" date="2018" name="Sci. Rep.">
        <title>Genomic signatures of local adaptation to the degree of environmental predictability in rotifers.</title>
        <authorList>
            <person name="Franch-Gras L."/>
            <person name="Hahn C."/>
            <person name="Garcia-Roger E.M."/>
            <person name="Carmona M.J."/>
            <person name="Serra M."/>
            <person name="Gomez A."/>
        </authorList>
    </citation>
    <scope>NUCLEOTIDE SEQUENCE [LARGE SCALE GENOMIC DNA]</scope>
    <source>
        <strain evidence="2">HYR1</strain>
    </source>
</reference>
<protein>
    <submittedName>
        <fullName evidence="2">Uncharacterized protein</fullName>
    </submittedName>
</protein>
<proteinExistence type="predicted"/>
<dbReference type="Proteomes" id="UP000276133">
    <property type="component" value="Unassembled WGS sequence"/>
</dbReference>
<name>A0A3M7QX59_BRAPC</name>
<dbReference type="EMBL" id="REGN01004907">
    <property type="protein sequence ID" value="RNA15694.1"/>
    <property type="molecule type" value="Genomic_DNA"/>
</dbReference>
<evidence type="ECO:0000313" key="3">
    <source>
        <dbReference type="Proteomes" id="UP000276133"/>
    </source>
</evidence>
<keyword evidence="1" id="KW-0175">Coiled coil</keyword>